<name>A0A0C3I5G6_9VIBR</name>
<protein>
    <submittedName>
        <fullName evidence="1">Uncharacterized protein</fullName>
    </submittedName>
</protein>
<dbReference type="RefSeq" id="WP_041156123.1">
    <property type="nucleotide sequence ID" value="NZ_CBCRVP010000009.1"/>
</dbReference>
<sequence length="75" mass="8227">MNNIIKLTVGLICFGLWGCANEPALGVAKNQLRAEQTLNPEAWHENLGYLPEGSGERTQTSLKVYNNNGVAKKNK</sequence>
<reference evidence="1 2" key="1">
    <citation type="submission" date="2015-01" db="EMBL/GenBank/DDBJ databases">
        <title>Draft genome of Vibrio mytili type strain CAIM 528.</title>
        <authorList>
            <person name="Gonzalez-Castillo A."/>
            <person name="Gomez-Gil B."/>
            <person name="Enciso-Ibarra J."/>
        </authorList>
    </citation>
    <scope>NUCLEOTIDE SEQUENCE [LARGE SCALE GENOMIC DNA]</scope>
    <source>
        <strain evidence="1 2">CAIM 528</strain>
    </source>
</reference>
<dbReference type="Proteomes" id="UP000031977">
    <property type="component" value="Unassembled WGS sequence"/>
</dbReference>
<gene>
    <name evidence="1" type="ORF">SU60_14395</name>
</gene>
<evidence type="ECO:0000313" key="2">
    <source>
        <dbReference type="Proteomes" id="UP000031977"/>
    </source>
</evidence>
<comment type="caution">
    <text evidence="1">The sequence shown here is derived from an EMBL/GenBank/DDBJ whole genome shotgun (WGS) entry which is preliminary data.</text>
</comment>
<dbReference type="EMBL" id="JXOK01000053">
    <property type="protein sequence ID" value="KIN10280.1"/>
    <property type="molecule type" value="Genomic_DNA"/>
</dbReference>
<dbReference type="OrthoDB" id="5900017at2"/>
<proteinExistence type="predicted"/>
<dbReference type="STRING" id="50718.SU60_14395"/>
<accession>A0A0C3I5G6</accession>
<keyword evidence="2" id="KW-1185">Reference proteome</keyword>
<dbReference type="AlphaFoldDB" id="A0A0C3I5G6"/>
<organism evidence="1 2">
    <name type="scientific">Vibrio mytili</name>
    <dbReference type="NCBI Taxonomy" id="50718"/>
    <lineage>
        <taxon>Bacteria</taxon>
        <taxon>Pseudomonadati</taxon>
        <taxon>Pseudomonadota</taxon>
        <taxon>Gammaproteobacteria</taxon>
        <taxon>Vibrionales</taxon>
        <taxon>Vibrionaceae</taxon>
        <taxon>Vibrio</taxon>
    </lineage>
</organism>
<evidence type="ECO:0000313" key="1">
    <source>
        <dbReference type="EMBL" id="KIN10280.1"/>
    </source>
</evidence>